<evidence type="ECO:0000256" key="4">
    <source>
        <dbReference type="PROSITE-ProRule" id="PRU00277"/>
    </source>
</evidence>
<dbReference type="InterPro" id="IPR046357">
    <property type="entry name" value="PPIase_dom_sf"/>
</dbReference>
<dbReference type="Pfam" id="PF00254">
    <property type="entry name" value="FKBP_C"/>
    <property type="match status" value="1"/>
</dbReference>
<evidence type="ECO:0000256" key="3">
    <source>
        <dbReference type="ARBA" id="ARBA00023110"/>
    </source>
</evidence>
<dbReference type="PROSITE" id="PS50059">
    <property type="entry name" value="FKBP_PPIASE"/>
    <property type="match status" value="1"/>
</dbReference>
<dbReference type="Gene3D" id="3.10.50.40">
    <property type="match status" value="1"/>
</dbReference>
<dbReference type="RefSeq" id="WP_341602978.1">
    <property type="nucleotide sequence ID" value="NZ_JBAKAW010000010.1"/>
</dbReference>
<comment type="caution">
    <text evidence="6">The sequence shown here is derived from an EMBL/GenBank/DDBJ whole genome shotgun (WGS) entry which is preliminary data.</text>
</comment>
<comment type="catalytic activity">
    <reaction evidence="1 4">
        <text>[protein]-peptidylproline (omega=180) = [protein]-peptidylproline (omega=0)</text>
        <dbReference type="Rhea" id="RHEA:16237"/>
        <dbReference type="Rhea" id="RHEA-COMP:10747"/>
        <dbReference type="Rhea" id="RHEA-COMP:10748"/>
        <dbReference type="ChEBI" id="CHEBI:83833"/>
        <dbReference type="ChEBI" id="CHEBI:83834"/>
        <dbReference type="EC" id="5.2.1.8"/>
    </reaction>
</comment>
<evidence type="ECO:0000313" key="6">
    <source>
        <dbReference type="EMBL" id="MEL0655794.1"/>
    </source>
</evidence>
<evidence type="ECO:0000256" key="1">
    <source>
        <dbReference type="ARBA" id="ARBA00000971"/>
    </source>
</evidence>
<proteinExistence type="predicted"/>
<protein>
    <recommendedName>
        <fullName evidence="2 4">peptidylprolyl isomerase</fullName>
        <ecNumber evidence="2 4">5.2.1.8</ecNumber>
    </recommendedName>
</protein>
<keyword evidence="4 6" id="KW-0413">Isomerase</keyword>
<dbReference type="GO" id="GO:0003755">
    <property type="term" value="F:peptidyl-prolyl cis-trans isomerase activity"/>
    <property type="evidence" value="ECO:0007669"/>
    <property type="project" value="UniProtKB-EC"/>
</dbReference>
<feature type="domain" description="PPIase FKBP-type" evidence="5">
    <location>
        <begin position="367"/>
        <end position="452"/>
    </location>
</feature>
<dbReference type="EC" id="5.2.1.8" evidence="2 4"/>
<gene>
    <name evidence="6" type="ORF">V6257_12175</name>
</gene>
<dbReference type="EMBL" id="JBAKAW010000010">
    <property type="protein sequence ID" value="MEL0655794.1"/>
    <property type="molecule type" value="Genomic_DNA"/>
</dbReference>
<dbReference type="Proteomes" id="UP001371391">
    <property type="component" value="Unassembled WGS sequence"/>
</dbReference>
<accession>A0ABU9H1Q5</accession>
<keyword evidence="3 4" id="KW-0697">Rotamase</keyword>
<organism evidence="6 7">
    <name type="scientific">Pseudoalteromonas issachenkonii</name>
    <dbReference type="NCBI Taxonomy" id="152297"/>
    <lineage>
        <taxon>Bacteria</taxon>
        <taxon>Pseudomonadati</taxon>
        <taxon>Pseudomonadota</taxon>
        <taxon>Gammaproteobacteria</taxon>
        <taxon>Alteromonadales</taxon>
        <taxon>Pseudoalteromonadaceae</taxon>
        <taxon>Pseudoalteromonas</taxon>
    </lineage>
</organism>
<evidence type="ECO:0000313" key="7">
    <source>
        <dbReference type="Proteomes" id="UP001371391"/>
    </source>
</evidence>
<sequence>MTMLCEACHGKVTGKRKSKKRVWDAKANPFCKQHGVVREEIEPCFTPTFEIGKSFVHDVEIILTVHGKPLMWLESPDELEEPFKVNAIFHNHKGELIACLNRNQFTSVIGSHDLWGEGTRIEIRPQKGLVGLTLNIEGDKPVRIDRINMSYLGTSIKVDKNGSIQLDRNNTIGKLHVESGYTAISIGQIPTARLKVSKDWGVYPLPYIAYLIARFGNPINTINGFHIGWLLGSFIINKAYKVVGYHEDKASFTITGEHIGELIPQKKDQYLLANYQNEYESYEPIWVSASDKATRNIRVDSYVDVTHRVFDYFSISRPQRNKFKPNDEGIPIPSHPTKYSIGQLKKREQELPLAQTYTIVDDSAKMGDRVIIDFEGKIEGVPFEGGTARDFPLEMALGRMITGFVEGIIDRTRGDSFDVEVQFPNNYHAENLRGESAVFSIDLKRVERLSMSS</sequence>
<dbReference type="SUPFAM" id="SSF54534">
    <property type="entry name" value="FKBP-like"/>
    <property type="match status" value="1"/>
</dbReference>
<name>A0ABU9H1Q5_9GAMM</name>
<evidence type="ECO:0000256" key="2">
    <source>
        <dbReference type="ARBA" id="ARBA00013194"/>
    </source>
</evidence>
<dbReference type="InterPro" id="IPR001179">
    <property type="entry name" value="PPIase_FKBP_dom"/>
</dbReference>
<reference evidence="6 7" key="1">
    <citation type="submission" date="2024-02" db="EMBL/GenBank/DDBJ databases">
        <title>Bacteria isolated from the canopy kelp, Nereocystis luetkeana.</title>
        <authorList>
            <person name="Pfister C.A."/>
            <person name="Younker I.T."/>
            <person name="Light S.H."/>
        </authorList>
    </citation>
    <scope>NUCLEOTIDE SEQUENCE [LARGE SCALE GENOMIC DNA]</scope>
    <source>
        <strain evidence="6 7">TI.1.03</strain>
    </source>
</reference>
<evidence type="ECO:0000259" key="5">
    <source>
        <dbReference type="PROSITE" id="PS50059"/>
    </source>
</evidence>
<keyword evidence="7" id="KW-1185">Reference proteome</keyword>